<feature type="region of interest" description="Disordered" evidence="3">
    <location>
        <begin position="1"/>
        <end position="75"/>
    </location>
</feature>
<dbReference type="InterPro" id="IPR050374">
    <property type="entry name" value="RRT5_SRSF_SR"/>
</dbReference>
<accession>A0A1D8PKD8</accession>
<dbReference type="GO" id="GO:0005737">
    <property type="term" value="C:cytoplasm"/>
    <property type="evidence" value="ECO:0000318"/>
    <property type="project" value="GO_Central"/>
</dbReference>
<feature type="compositionally biased region" description="Basic and acidic residues" evidence="3">
    <location>
        <begin position="9"/>
        <end position="26"/>
    </location>
</feature>
<dbReference type="GO" id="GO:0005634">
    <property type="term" value="C:nucleus"/>
    <property type="evidence" value="ECO:0000318"/>
    <property type="project" value="GO_Central"/>
</dbReference>
<sequence>MSSKPTKKPSGEPEKSKREDRDKPTFNKDASPFSPSEYSQPSDPSELTYQPPPSPFQASKPLIRKSTTNASPTSSYASTASYEVILNNIPNSISQNDLHQFIDSCIKEDHFHIIEFNKGSTNTSSNSNTTTTAVLKITNLLTYHKIKTNLSQAELEGNIIEVKLKETDTPHSSSASPVPDPHFNPQFVPPLQAFPYWRQVPFSHRNSSSSISTSQRVPSSSSNRTSVDSRRTSSKTSNSTQSSISSMGTSQRSSTASSVGNDLSFPKKPAPPFMLRMAQNRDRNTSSPESFVSNTEDSQSDTIVQSEQYRRSEGPESGQGPGPGQGQEPKLEQIKEKEKDKEDVGDENEYEDEYILIRSGDGENPDEVIKVNPKRLFIGNVPYNSTWTSLKNFLITKSLELEPDNNISIHRVEIPTQQILRHDPYFLYHQHRGQMVGGPTFINKSRGFAIVRTGDRESSEKLIQMFDNVEFEGRLLTVRFDRYPDFNNYTVQQMYGGGGNNSSNSINSGVGRMFPMPPQFPIQQQFYPHSPTLDRSNTRHHMSQTPLPLPQPYQQQHHHQQQRPQQQQPSSPSVLSSLAFEKNSYQHNLYYGSTGTGMPSASVPPPGAVPPLPPPGAIHPSYGQAMMSPNAIAQSARTGTVESPRYQQYQYLQGILPTGYQQSEVASSGEQNSPFVQGFFCMPQPYFNSPGTGQASAAAMYVPIQYHYNSRSLSQYNNYQQQQYTQQTPLTMHALPPPPPLQPPPPQQQQQHAQSPPPPPPQPPQQRAKQNKSSTYLAKSRNVSKESTPMTSETKQKQSDITEPVTTTTADNREPTSTASEEEKARELMNSIKDLSLG</sequence>
<dbReference type="PANTHER" id="PTHR23003">
    <property type="entry name" value="RNA RECOGNITION MOTIF RRM DOMAIN CONTAINING PROTEIN"/>
    <property type="match status" value="1"/>
</dbReference>
<keyword evidence="7" id="KW-1185">Reference proteome</keyword>
<evidence type="ECO:0000313" key="7">
    <source>
        <dbReference type="Proteomes" id="UP000000559"/>
    </source>
</evidence>
<feature type="region of interest" description="Disordered" evidence="3">
    <location>
        <begin position="495"/>
        <end position="575"/>
    </location>
</feature>
<dbReference type="RefSeq" id="XP_716621.1">
    <property type="nucleotide sequence ID" value="XM_711528.1"/>
</dbReference>
<feature type="compositionally biased region" description="Low complexity" evidence="3">
    <location>
        <begin position="66"/>
        <end position="75"/>
    </location>
</feature>
<feature type="compositionally biased region" description="Pro residues" evidence="3">
    <location>
        <begin position="735"/>
        <end position="747"/>
    </location>
</feature>
<dbReference type="Gene3D" id="3.30.70.330">
    <property type="match status" value="1"/>
</dbReference>
<reference evidence="6 7" key="1">
    <citation type="journal article" date="2004" name="Proc. Natl. Acad. Sci. U.S.A.">
        <title>The diploid genome sequence of Candida albicans.</title>
        <authorList>
            <person name="Jones T."/>
            <person name="Federspiel N.A."/>
            <person name="Chibana H."/>
            <person name="Dungan J."/>
            <person name="Kalman S."/>
            <person name="Magee B.B."/>
            <person name="Newport G."/>
            <person name="Thorstenson Y.R."/>
            <person name="Agabian N."/>
            <person name="Magee P.T."/>
            <person name="Davis R.W."/>
            <person name="Scherer S."/>
        </authorList>
    </citation>
    <scope>NUCLEOTIDE SEQUENCE [LARGE SCALE GENOMIC DNA]</scope>
    <source>
        <strain evidence="7">SC5314 / ATCC MYA-2876</strain>
    </source>
</reference>
<feature type="compositionally biased region" description="Polar residues" evidence="3">
    <location>
        <begin position="33"/>
        <end position="48"/>
    </location>
</feature>
<evidence type="ECO:0000259" key="4">
    <source>
        <dbReference type="PROSITE" id="PS50102"/>
    </source>
</evidence>
<feature type="compositionally biased region" description="Low complexity" evidence="3">
    <location>
        <begin position="501"/>
        <end position="514"/>
    </location>
</feature>
<evidence type="ECO:0000256" key="2">
    <source>
        <dbReference type="PROSITE-ProRule" id="PRU00176"/>
    </source>
</evidence>
<dbReference type="Proteomes" id="UP000000559">
    <property type="component" value="Chromosome 3"/>
</dbReference>
<reference evidence="6 7" key="2">
    <citation type="journal article" date="2007" name="Genome Biol.">
        <title>Assembly of the Candida albicans genome into sixteen supercontigs aligned on the eight chromosomes.</title>
        <authorList>
            <person name="van het Hoog M."/>
            <person name="Rast T.J."/>
            <person name="Martchenko M."/>
            <person name="Grindle S."/>
            <person name="Dignard D."/>
            <person name="Hogues H."/>
            <person name="Cuomo C."/>
            <person name="Berriman M."/>
            <person name="Scherer S."/>
            <person name="Magee B.B."/>
            <person name="Whiteway M."/>
            <person name="Chibana H."/>
            <person name="Nantel A."/>
            <person name="Magee P.T."/>
        </authorList>
    </citation>
    <scope>GENOME REANNOTATION</scope>
    <source>
        <strain evidence="7">SC5314 / ATCC MYA-2876</strain>
    </source>
</reference>
<reference evidence="6 7" key="3">
    <citation type="journal article" date="2013" name="Genome Biol.">
        <title>Assembly of a phased diploid Candida albicans genome facilitates allele-specific measurements and provides a simple model for repeat and indel structure.</title>
        <authorList>
            <person name="Muzzey D."/>
            <person name="Schwartz K."/>
            <person name="Weissman J.S."/>
            <person name="Sherlock G."/>
        </authorList>
    </citation>
    <scope>NUCLEOTIDE SEQUENCE [LARGE SCALE GENOMIC DNA]</scope>
    <source>
        <strain evidence="7">SC5314 / ATCC MYA-2876</strain>
    </source>
</reference>
<evidence type="ECO:0000313" key="6">
    <source>
        <dbReference type="EMBL" id="AOW28607.1"/>
    </source>
</evidence>
<feature type="compositionally biased region" description="Basic and acidic residues" evidence="3">
    <location>
        <begin position="329"/>
        <end position="342"/>
    </location>
</feature>
<evidence type="ECO:0000313" key="5">
    <source>
        <dbReference type="CGD" id="CAL0000186790"/>
    </source>
</evidence>
<dbReference type="InterPro" id="IPR035979">
    <property type="entry name" value="RBD_domain_sf"/>
</dbReference>
<feature type="domain" description="RRM" evidence="4">
    <location>
        <begin position="374"/>
        <end position="483"/>
    </location>
</feature>
<dbReference type="AlphaFoldDB" id="A0A1D8PKD8"/>
<dbReference type="PROSITE" id="PS50102">
    <property type="entry name" value="RRM"/>
    <property type="match status" value="1"/>
</dbReference>
<name>A0A1D8PKD8_CANAL</name>
<evidence type="ECO:0000256" key="1">
    <source>
        <dbReference type="ARBA" id="ARBA00022884"/>
    </source>
</evidence>
<dbReference type="PANTHER" id="PTHR23003:SF3">
    <property type="entry name" value="FI21236P1-RELATED"/>
    <property type="match status" value="1"/>
</dbReference>
<feature type="compositionally biased region" description="Low complexity" evidence="3">
    <location>
        <begin position="204"/>
        <end position="226"/>
    </location>
</feature>
<dbReference type="STRING" id="237561.A0A1D8PKD8"/>
<feature type="compositionally biased region" description="Low complexity" evidence="3">
    <location>
        <begin position="234"/>
        <end position="258"/>
    </location>
</feature>
<feature type="compositionally biased region" description="Low complexity" evidence="3">
    <location>
        <begin position="562"/>
        <end position="575"/>
    </location>
</feature>
<feature type="region of interest" description="Disordered" evidence="3">
    <location>
        <begin position="204"/>
        <end position="350"/>
    </location>
</feature>
<dbReference type="InterPro" id="IPR012677">
    <property type="entry name" value="Nucleotide-bd_a/b_plait_sf"/>
</dbReference>
<dbReference type="eggNOG" id="ENOG502SGJV">
    <property type="taxonomic scope" value="Eukaryota"/>
</dbReference>
<dbReference type="GO" id="GO:0016973">
    <property type="term" value="P:poly(A)+ mRNA export from nucleus"/>
    <property type="evidence" value="ECO:0000318"/>
    <property type="project" value="GO_Central"/>
</dbReference>
<dbReference type="GO" id="GO:0071028">
    <property type="term" value="P:nuclear mRNA surveillance"/>
    <property type="evidence" value="ECO:0000318"/>
    <property type="project" value="GO_Central"/>
</dbReference>
<feature type="region of interest" description="Disordered" evidence="3">
    <location>
        <begin position="730"/>
        <end position="838"/>
    </location>
</feature>
<organism evidence="6 7">
    <name type="scientific">Candida albicans (strain SC5314 / ATCC MYA-2876)</name>
    <name type="common">Yeast</name>
    <dbReference type="NCBI Taxonomy" id="237561"/>
    <lineage>
        <taxon>Eukaryota</taxon>
        <taxon>Fungi</taxon>
        <taxon>Dikarya</taxon>
        <taxon>Ascomycota</taxon>
        <taxon>Saccharomycotina</taxon>
        <taxon>Pichiomycetes</taxon>
        <taxon>Debaryomycetaceae</taxon>
        <taxon>Candida/Lodderomyces clade</taxon>
        <taxon>Candida</taxon>
    </lineage>
</organism>
<dbReference type="VEuPathDB" id="FungiDB:C3_05990C_A"/>
<dbReference type="GO" id="GO:0003729">
    <property type="term" value="F:mRNA binding"/>
    <property type="evidence" value="ECO:0000318"/>
    <property type="project" value="GO_Central"/>
</dbReference>
<keyword evidence="1 2" id="KW-0694">RNA-binding</keyword>
<dbReference type="OMA" id="KEDHFHI"/>
<dbReference type="OrthoDB" id="1099063at2759"/>
<dbReference type="GeneID" id="3641732"/>
<dbReference type="CGD" id="CAL0000186790">
    <property type="gene designation" value="orf19.7380"/>
</dbReference>
<proteinExistence type="predicted"/>
<dbReference type="InParanoid" id="A0A1D8PKD8"/>
<dbReference type="SUPFAM" id="SSF54928">
    <property type="entry name" value="RNA-binding domain, RBD"/>
    <property type="match status" value="1"/>
</dbReference>
<feature type="compositionally biased region" description="Polar residues" evidence="3">
    <location>
        <begin position="801"/>
        <end position="819"/>
    </location>
</feature>
<dbReference type="KEGG" id="cal:CAALFM_C305990CA"/>
<feature type="compositionally biased region" description="Polar residues" evidence="3">
    <location>
        <begin position="285"/>
        <end position="307"/>
    </location>
</feature>
<gene>
    <name evidence="6" type="ordered locus">CAALFM_C305990CA</name>
    <name evidence="5" type="ordered locus">orf19.7380</name>
</gene>
<dbReference type="EMBL" id="CP017625">
    <property type="protein sequence ID" value="AOW28607.1"/>
    <property type="molecule type" value="Genomic_DNA"/>
</dbReference>
<dbReference type="InterPro" id="IPR000504">
    <property type="entry name" value="RRM_dom"/>
</dbReference>
<feature type="compositionally biased region" description="Polar residues" evidence="3">
    <location>
        <begin position="767"/>
        <end position="777"/>
    </location>
</feature>
<protein>
    <recommendedName>
        <fullName evidence="4">RRM domain-containing protein</fullName>
    </recommendedName>
</protein>
<evidence type="ECO:0000256" key="3">
    <source>
        <dbReference type="SAM" id="MobiDB-lite"/>
    </source>
</evidence>
<dbReference type="GO" id="GO:1990904">
    <property type="term" value="C:ribonucleoprotein complex"/>
    <property type="evidence" value="ECO:0000318"/>
    <property type="project" value="GO_Central"/>
</dbReference>
<feature type="compositionally biased region" description="Pro residues" evidence="3">
    <location>
        <begin position="755"/>
        <end position="764"/>
    </location>
</feature>